<feature type="compositionally biased region" description="Polar residues" evidence="4">
    <location>
        <begin position="19"/>
        <end position="31"/>
    </location>
</feature>
<protein>
    <submittedName>
        <fullName evidence="7">Cobalamin-dependent protein</fullName>
    </submittedName>
</protein>
<dbReference type="AlphaFoldDB" id="A0ABD8A6F1"/>
<sequence length="246" mass="25612">MKAFTLGLAVGRLIGDGRSSGTDDQPPSENTPAGPVLPESEPYRSLAESVLKGDVAGAGNLAAQAVQDGVDPLDIALHGLLKGMDAVSDLYNRRQAFVPEVLLAARALDAGLQESGGERDALGRKGVVIIHTAEGDLHDIGKNIVAAIVEANGFRVIDLGTSVETPAVLAAIREYRPIAVVGSSLMTSTRGAFLTTADHIRENGISIPFIVGGGACDERFAAQRDTVQYARDPAALVKILNALPAR</sequence>
<keyword evidence="3" id="KW-0170">Cobalt</keyword>
<dbReference type="SUPFAM" id="SSF47644">
    <property type="entry name" value="Methionine synthase domain"/>
    <property type="match status" value="1"/>
</dbReference>
<dbReference type="GO" id="GO:0008168">
    <property type="term" value="F:methyltransferase activity"/>
    <property type="evidence" value="ECO:0007669"/>
    <property type="project" value="UniProtKB-ARBA"/>
</dbReference>
<proteinExistence type="inferred from homology"/>
<dbReference type="InterPro" id="IPR036594">
    <property type="entry name" value="Meth_synthase_dom"/>
</dbReference>
<reference evidence="7 8" key="1">
    <citation type="submission" date="2023-10" db="EMBL/GenBank/DDBJ databases">
        <title>The complete genome sequence of Methanoculleus palmolei DSM 4273.</title>
        <authorList>
            <person name="Lai S.-J."/>
            <person name="You Y.-T."/>
            <person name="Chen S.-C."/>
        </authorList>
    </citation>
    <scope>NUCLEOTIDE SEQUENCE [LARGE SCALE GENOMIC DNA]</scope>
    <source>
        <strain evidence="7 8">DSM 4273</strain>
    </source>
</reference>
<evidence type="ECO:0000313" key="8">
    <source>
        <dbReference type="Proteomes" id="UP001626603"/>
    </source>
</evidence>
<comment type="similarity">
    <text evidence="1">Belongs to the methylamine corrinoid protein family.</text>
</comment>
<dbReference type="EMBL" id="CP137641">
    <property type="protein sequence ID" value="WOX55116.1"/>
    <property type="molecule type" value="Genomic_DNA"/>
</dbReference>
<keyword evidence="2" id="KW-0479">Metal-binding</keyword>
<dbReference type="PROSITE" id="PS51337">
    <property type="entry name" value="B12_BINDING_NTER"/>
    <property type="match status" value="1"/>
</dbReference>
<evidence type="ECO:0000259" key="5">
    <source>
        <dbReference type="PROSITE" id="PS51332"/>
    </source>
</evidence>
<dbReference type="Proteomes" id="UP001626603">
    <property type="component" value="Chromosome"/>
</dbReference>
<dbReference type="PROSITE" id="PS51332">
    <property type="entry name" value="B12_BINDING"/>
    <property type="match status" value="1"/>
</dbReference>
<name>A0ABD8A6F1_9EURY</name>
<evidence type="ECO:0000256" key="1">
    <source>
        <dbReference type="ARBA" id="ARBA00010854"/>
    </source>
</evidence>
<evidence type="ECO:0000256" key="4">
    <source>
        <dbReference type="SAM" id="MobiDB-lite"/>
    </source>
</evidence>
<dbReference type="Pfam" id="PF02310">
    <property type="entry name" value="B12-binding"/>
    <property type="match status" value="1"/>
</dbReference>
<keyword evidence="8" id="KW-1185">Reference proteome</keyword>
<evidence type="ECO:0000313" key="7">
    <source>
        <dbReference type="EMBL" id="WOX55116.1"/>
    </source>
</evidence>
<dbReference type="InterPro" id="IPR006158">
    <property type="entry name" value="Cobalamin-bd"/>
</dbReference>
<evidence type="ECO:0000256" key="3">
    <source>
        <dbReference type="ARBA" id="ARBA00023285"/>
    </source>
</evidence>
<dbReference type="InterPro" id="IPR036724">
    <property type="entry name" value="Cobalamin-bd_sf"/>
</dbReference>
<dbReference type="SMART" id="SM01018">
    <property type="entry name" value="B12-binding_2"/>
    <property type="match status" value="1"/>
</dbReference>
<evidence type="ECO:0000256" key="2">
    <source>
        <dbReference type="ARBA" id="ARBA00022723"/>
    </source>
</evidence>
<gene>
    <name evidence="7" type="ORF">R6Y95_06490</name>
</gene>
<dbReference type="Gene3D" id="1.10.1240.10">
    <property type="entry name" value="Methionine synthase domain"/>
    <property type="match status" value="1"/>
</dbReference>
<dbReference type="Pfam" id="PF02607">
    <property type="entry name" value="B12-binding_2"/>
    <property type="match status" value="1"/>
</dbReference>
<dbReference type="Gene3D" id="3.40.50.280">
    <property type="entry name" value="Cobalamin-binding domain"/>
    <property type="match status" value="1"/>
</dbReference>
<dbReference type="InterPro" id="IPR003759">
    <property type="entry name" value="Cbl-bd_cap"/>
</dbReference>
<dbReference type="InterPro" id="IPR050554">
    <property type="entry name" value="Met_Synthase/Corrinoid"/>
</dbReference>
<dbReference type="PANTHER" id="PTHR45833">
    <property type="entry name" value="METHIONINE SYNTHASE"/>
    <property type="match status" value="1"/>
</dbReference>
<feature type="domain" description="B12-binding N-terminal" evidence="6">
    <location>
        <begin position="33"/>
        <end position="127"/>
    </location>
</feature>
<feature type="region of interest" description="Disordered" evidence="4">
    <location>
        <begin position="15"/>
        <end position="41"/>
    </location>
</feature>
<dbReference type="PANTHER" id="PTHR45833:SF1">
    <property type="entry name" value="METHIONINE SYNTHASE"/>
    <property type="match status" value="1"/>
</dbReference>
<dbReference type="SUPFAM" id="SSF52242">
    <property type="entry name" value="Cobalamin (vitamin B12)-binding domain"/>
    <property type="match status" value="1"/>
</dbReference>
<accession>A0ABD8A6F1</accession>
<organism evidence="7 8">
    <name type="scientific">Methanoculleus palmolei</name>
    <dbReference type="NCBI Taxonomy" id="72612"/>
    <lineage>
        <taxon>Archaea</taxon>
        <taxon>Methanobacteriati</taxon>
        <taxon>Methanobacteriota</taxon>
        <taxon>Stenosarchaea group</taxon>
        <taxon>Methanomicrobia</taxon>
        <taxon>Methanomicrobiales</taxon>
        <taxon>Methanomicrobiaceae</taxon>
        <taxon>Methanoculleus</taxon>
    </lineage>
</organism>
<evidence type="ECO:0000259" key="6">
    <source>
        <dbReference type="PROSITE" id="PS51337"/>
    </source>
</evidence>
<dbReference type="GO" id="GO:0046872">
    <property type="term" value="F:metal ion binding"/>
    <property type="evidence" value="ECO:0007669"/>
    <property type="project" value="UniProtKB-KW"/>
</dbReference>
<feature type="domain" description="B12-binding" evidence="5">
    <location>
        <begin position="125"/>
        <end position="246"/>
    </location>
</feature>